<dbReference type="Proteomes" id="UP001623330">
    <property type="component" value="Unassembled WGS sequence"/>
</dbReference>
<dbReference type="Gene3D" id="3.90.640.10">
    <property type="entry name" value="Actin, Chain A, domain 4"/>
    <property type="match status" value="1"/>
</dbReference>
<dbReference type="Gene3D" id="3.30.420.40">
    <property type="match status" value="2"/>
</dbReference>
<name>A0ABR4NQP8_9SACH</name>
<dbReference type="PANTHER" id="PTHR11937">
    <property type="entry name" value="ACTIN"/>
    <property type="match status" value="1"/>
</dbReference>
<dbReference type="SUPFAM" id="SSF53067">
    <property type="entry name" value="Actin-like ATPase domain"/>
    <property type="match status" value="2"/>
</dbReference>
<dbReference type="Pfam" id="PF00022">
    <property type="entry name" value="Actin"/>
    <property type="match status" value="1"/>
</dbReference>
<dbReference type="PRINTS" id="PR00190">
    <property type="entry name" value="ACTIN"/>
</dbReference>
<protein>
    <submittedName>
        <fullName evidence="2">Centractin</fullName>
    </submittedName>
</protein>
<dbReference type="EMBL" id="JBEVYD010000009">
    <property type="protein sequence ID" value="KAL3230515.1"/>
    <property type="molecule type" value="Genomic_DNA"/>
</dbReference>
<comment type="similarity">
    <text evidence="1">Belongs to the actin family.</text>
</comment>
<keyword evidence="3" id="KW-1185">Reference proteome</keyword>
<evidence type="ECO:0000256" key="1">
    <source>
        <dbReference type="RuleBase" id="RU000487"/>
    </source>
</evidence>
<reference evidence="2 3" key="1">
    <citation type="submission" date="2024-05" db="EMBL/GenBank/DDBJ databases">
        <title>Long read based assembly of the Candida bracarensis genome reveals expanded adhesin content.</title>
        <authorList>
            <person name="Marcet-Houben M."/>
            <person name="Ksiezopolska E."/>
            <person name="Gabaldon T."/>
        </authorList>
    </citation>
    <scope>NUCLEOTIDE SEQUENCE [LARGE SCALE GENOMIC DNA]</scope>
    <source>
        <strain evidence="2 3">CBM6</strain>
    </source>
</reference>
<dbReference type="SMART" id="SM00268">
    <property type="entry name" value="ACTIN"/>
    <property type="match status" value="1"/>
</dbReference>
<accession>A0ABR4NQP8</accession>
<evidence type="ECO:0000313" key="2">
    <source>
        <dbReference type="EMBL" id="KAL3230515.1"/>
    </source>
</evidence>
<gene>
    <name evidence="2" type="ORF">RNJ44_00964</name>
</gene>
<comment type="caution">
    <text evidence="2">The sequence shown here is derived from an EMBL/GenBank/DDBJ whole genome shotgun (WGS) entry which is preliminary data.</text>
</comment>
<sequence>MNTTYFNTDLHNQPIVIDNGSCVLKAGFSGDLRPNILEYNVVGNLNKSNALPTSSYRESYIGNEAQNLRIILNLNYPFQNDRIEHWDEAEDIWNYILFSKLEVENIREHPILLTESLVGSKSDKNKMCEIFYEKIGSPALFTSNEFILSLYGVGRTTGCVVTSGHSFSGVTSIIDGQQLLPSTKINRISGHAVTEYLANQLRNNHGILLNTTSDKELVRMLKERCCFVSPHTTNEKQNYHLFTSQQSPSNYKLPDGNVITIQKEKFEVPEVLFQPRLIGSSEPSIQAMVNASISEGGIEGFTKLSNSIILGGGTTQLPGFSSRLLGELTTLFGSKTDINIYAPKERRFICWIGGSVLTSLSTMKYLWTTKEQWKE</sequence>
<dbReference type="InterPro" id="IPR043129">
    <property type="entry name" value="ATPase_NBD"/>
</dbReference>
<evidence type="ECO:0000313" key="3">
    <source>
        <dbReference type="Proteomes" id="UP001623330"/>
    </source>
</evidence>
<proteinExistence type="inferred from homology"/>
<dbReference type="InterPro" id="IPR004000">
    <property type="entry name" value="Actin"/>
</dbReference>
<organism evidence="2 3">
    <name type="scientific">Nakaseomyces bracarensis</name>
    <dbReference type="NCBI Taxonomy" id="273131"/>
    <lineage>
        <taxon>Eukaryota</taxon>
        <taxon>Fungi</taxon>
        <taxon>Dikarya</taxon>
        <taxon>Ascomycota</taxon>
        <taxon>Saccharomycotina</taxon>
        <taxon>Saccharomycetes</taxon>
        <taxon>Saccharomycetales</taxon>
        <taxon>Saccharomycetaceae</taxon>
        <taxon>Nakaseomyces</taxon>
    </lineage>
</organism>